<keyword evidence="3" id="KW-1185">Reference proteome</keyword>
<dbReference type="SMART" id="SM00471">
    <property type="entry name" value="HDc"/>
    <property type="match status" value="1"/>
</dbReference>
<dbReference type="Pfam" id="PF01966">
    <property type="entry name" value="HD"/>
    <property type="match status" value="1"/>
</dbReference>
<reference evidence="3" key="1">
    <citation type="journal article" date="2019" name="Int. J. Syst. Evol. Microbiol.">
        <title>The Global Catalogue of Microorganisms (GCM) 10K type strain sequencing project: providing services to taxonomists for standard genome sequencing and annotation.</title>
        <authorList>
            <consortium name="The Broad Institute Genomics Platform"/>
            <consortium name="The Broad Institute Genome Sequencing Center for Infectious Disease"/>
            <person name="Wu L."/>
            <person name="Ma J."/>
        </authorList>
    </citation>
    <scope>NUCLEOTIDE SEQUENCE [LARGE SCALE GENOMIC DNA]</scope>
    <source>
        <strain evidence="3">KACC 11904</strain>
    </source>
</reference>
<dbReference type="InterPro" id="IPR006674">
    <property type="entry name" value="HD_domain"/>
</dbReference>
<gene>
    <name evidence="2" type="ORF">ACFPOG_01470</name>
</gene>
<evidence type="ECO:0000259" key="1">
    <source>
        <dbReference type="SMART" id="SM00471"/>
    </source>
</evidence>
<dbReference type="EMBL" id="JBHSMJ010000004">
    <property type="protein sequence ID" value="MFC5446919.1"/>
    <property type="molecule type" value="Genomic_DNA"/>
</dbReference>
<dbReference type="InterPro" id="IPR003607">
    <property type="entry name" value="HD/PDEase_dom"/>
</dbReference>
<dbReference type="RefSeq" id="WP_270880393.1">
    <property type="nucleotide sequence ID" value="NZ_JAQFVF010000033.1"/>
</dbReference>
<dbReference type="Proteomes" id="UP001596044">
    <property type="component" value="Unassembled WGS sequence"/>
</dbReference>
<evidence type="ECO:0000313" key="2">
    <source>
        <dbReference type="EMBL" id="MFC5446919.1"/>
    </source>
</evidence>
<accession>A0ABW0K195</accession>
<dbReference type="Gene3D" id="1.10.472.50">
    <property type="entry name" value="HD-domain/PDEase-like"/>
    <property type="match status" value="1"/>
</dbReference>
<proteinExistence type="predicted"/>
<protein>
    <submittedName>
        <fullName evidence="2">HD domain-containing protein</fullName>
    </submittedName>
</protein>
<feature type="domain" description="HD/PDEase" evidence="1">
    <location>
        <begin position="33"/>
        <end position="147"/>
    </location>
</feature>
<evidence type="ECO:0000313" key="3">
    <source>
        <dbReference type="Proteomes" id="UP001596044"/>
    </source>
</evidence>
<sequence length="226" mass="25613">MKEIGQEMDQGQGQKRILQAAEALVKEKLERDSSGHDWWHIYRVVQTTKRIAAMEGADSFVCELAALLHDVADEKLNPDPAAAQRELEHWLAASGTPAAQVQHVLEIISTMSFKGGARPPMRTLEGQVVQDADRLDAIGAVGISRVFAYSGWKGRPIHDPSVTVREHMTEAEYRSGNDTAINHFYEKLLKLKELMNTAYARKMAEERHNFMEQYLTQFYAEWEGEK</sequence>
<dbReference type="SUPFAM" id="SSF109604">
    <property type="entry name" value="HD-domain/PDEase-like"/>
    <property type="match status" value="1"/>
</dbReference>
<dbReference type="CDD" id="cd00077">
    <property type="entry name" value="HDc"/>
    <property type="match status" value="1"/>
</dbReference>
<dbReference type="Gene3D" id="1.20.58.1910">
    <property type="match status" value="1"/>
</dbReference>
<dbReference type="PANTHER" id="PTHR33594">
    <property type="entry name" value="SUPERFAMILY HYDROLASE, PUTATIVE (AFU_ORTHOLOGUE AFUA_1G03035)-RELATED"/>
    <property type="match status" value="1"/>
</dbReference>
<organism evidence="2 3">
    <name type="scientific">Paenibacillus aestuarii</name>
    <dbReference type="NCBI Taxonomy" id="516965"/>
    <lineage>
        <taxon>Bacteria</taxon>
        <taxon>Bacillati</taxon>
        <taxon>Bacillota</taxon>
        <taxon>Bacilli</taxon>
        <taxon>Bacillales</taxon>
        <taxon>Paenibacillaceae</taxon>
        <taxon>Paenibacillus</taxon>
    </lineage>
</organism>
<comment type="caution">
    <text evidence="2">The sequence shown here is derived from an EMBL/GenBank/DDBJ whole genome shotgun (WGS) entry which is preliminary data.</text>
</comment>
<name>A0ABW0K195_9BACL</name>
<dbReference type="PANTHER" id="PTHR33594:SF1">
    <property type="entry name" value="HD_PDEASE DOMAIN-CONTAINING PROTEIN"/>
    <property type="match status" value="1"/>
</dbReference>